<dbReference type="WBParaSite" id="jg14910">
    <property type="protein sequence ID" value="jg14910"/>
    <property type="gene ID" value="jg14910"/>
</dbReference>
<organism evidence="1 2">
    <name type="scientific">Ditylenchus dipsaci</name>
    <dbReference type="NCBI Taxonomy" id="166011"/>
    <lineage>
        <taxon>Eukaryota</taxon>
        <taxon>Metazoa</taxon>
        <taxon>Ecdysozoa</taxon>
        <taxon>Nematoda</taxon>
        <taxon>Chromadorea</taxon>
        <taxon>Rhabditida</taxon>
        <taxon>Tylenchina</taxon>
        <taxon>Tylenchomorpha</taxon>
        <taxon>Sphaerularioidea</taxon>
        <taxon>Anguinidae</taxon>
        <taxon>Anguininae</taxon>
        <taxon>Ditylenchus</taxon>
    </lineage>
</organism>
<dbReference type="Proteomes" id="UP000887574">
    <property type="component" value="Unplaced"/>
</dbReference>
<protein>
    <submittedName>
        <fullName evidence="2">Uncharacterized protein</fullName>
    </submittedName>
</protein>
<evidence type="ECO:0000313" key="1">
    <source>
        <dbReference type="Proteomes" id="UP000887574"/>
    </source>
</evidence>
<proteinExistence type="predicted"/>
<accession>A0A915D1G3</accession>
<dbReference type="AlphaFoldDB" id="A0A915D1G3"/>
<sequence>MRNLSYQVWPNPATDIQMIIYEVLSVSFLQSLPTAFWLLYNSGQLQELLSKNKNSIEEAVEIKLETQDQHFTDLRICLRNNFVYVIPI</sequence>
<reference evidence="2" key="1">
    <citation type="submission" date="2022-11" db="UniProtKB">
        <authorList>
            <consortium name="WormBaseParasite"/>
        </authorList>
    </citation>
    <scope>IDENTIFICATION</scope>
</reference>
<keyword evidence="1" id="KW-1185">Reference proteome</keyword>
<name>A0A915D1G3_9BILA</name>
<evidence type="ECO:0000313" key="2">
    <source>
        <dbReference type="WBParaSite" id="jg14910"/>
    </source>
</evidence>